<reference evidence="1 2" key="1">
    <citation type="submission" date="2024-02" db="EMBL/GenBank/DDBJ databases">
        <title>De novo assembly and annotation of 12 fungi associated with fruit tree decline syndrome in Ontario, Canada.</title>
        <authorList>
            <person name="Sulman M."/>
            <person name="Ellouze W."/>
            <person name="Ilyukhin E."/>
        </authorList>
    </citation>
    <scope>NUCLEOTIDE SEQUENCE [LARGE SCALE GENOMIC DNA]</scope>
    <source>
        <strain evidence="1 2">M11/M66-122</strain>
    </source>
</reference>
<evidence type="ECO:0000313" key="2">
    <source>
        <dbReference type="Proteomes" id="UP001320420"/>
    </source>
</evidence>
<dbReference type="InterPro" id="IPR052973">
    <property type="entry name" value="Fungal_sec-metab_reg_TF"/>
</dbReference>
<comment type="caution">
    <text evidence="1">The sequence shown here is derived from an EMBL/GenBank/DDBJ whole genome shotgun (WGS) entry which is preliminary data.</text>
</comment>
<dbReference type="Proteomes" id="UP001320420">
    <property type="component" value="Unassembled WGS sequence"/>
</dbReference>
<organism evidence="1 2">
    <name type="scientific">Diatrype stigma</name>
    <dbReference type="NCBI Taxonomy" id="117547"/>
    <lineage>
        <taxon>Eukaryota</taxon>
        <taxon>Fungi</taxon>
        <taxon>Dikarya</taxon>
        <taxon>Ascomycota</taxon>
        <taxon>Pezizomycotina</taxon>
        <taxon>Sordariomycetes</taxon>
        <taxon>Xylariomycetidae</taxon>
        <taxon>Xylariales</taxon>
        <taxon>Diatrypaceae</taxon>
        <taxon>Diatrype</taxon>
    </lineage>
</organism>
<sequence>MGYCKTLRPMRKQLLEELWRMMASKSPQHFFTIYLAIFMLLHEISSITRDRRRWAVDNNIQTANGLVKEHYYSLPEQVEAIQEGANIILSHWHYYKRGFNPLKTDWKKAKGKKTVWAELTEDEIAHLVQICRSYRDPAPIDPDGDHYWTSQMFEENWRPKKSNEILQLNTRLNSLPAGINYV</sequence>
<dbReference type="PANTHER" id="PTHR35392">
    <property type="entry name" value="ZN(II)2CYS6 TRANSCRIPTION FACTOR (EUROFUNG)-RELATED-RELATED"/>
    <property type="match status" value="1"/>
</dbReference>
<dbReference type="PANTHER" id="PTHR35392:SF3">
    <property type="entry name" value="ZN(2)-C6 FUNGAL-TYPE DOMAIN-CONTAINING PROTEIN"/>
    <property type="match status" value="1"/>
</dbReference>
<gene>
    <name evidence="1" type="ORF">SLS62_007874</name>
</gene>
<dbReference type="EMBL" id="JAKJXP020000068">
    <property type="protein sequence ID" value="KAK7750244.1"/>
    <property type="molecule type" value="Genomic_DNA"/>
</dbReference>
<keyword evidence="2" id="KW-1185">Reference proteome</keyword>
<dbReference type="AlphaFoldDB" id="A0AAN9YQC7"/>
<accession>A0AAN9YQC7</accession>
<protein>
    <submittedName>
        <fullName evidence="1">Uncharacterized protein</fullName>
    </submittedName>
</protein>
<proteinExistence type="predicted"/>
<evidence type="ECO:0000313" key="1">
    <source>
        <dbReference type="EMBL" id="KAK7750244.1"/>
    </source>
</evidence>
<name>A0AAN9YQC7_9PEZI</name>